<evidence type="ECO:0000256" key="1">
    <source>
        <dbReference type="SAM" id="MobiDB-lite"/>
    </source>
</evidence>
<dbReference type="InterPro" id="IPR010982">
    <property type="entry name" value="Lambda_DNA-bd_dom_sf"/>
</dbReference>
<dbReference type="AlphaFoldDB" id="A0A0D0MYM5"/>
<dbReference type="EMBL" id="JXQQ01000008">
    <property type="protein sequence ID" value="KIQ35884.1"/>
    <property type="molecule type" value="Genomic_DNA"/>
</dbReference>
<dbReference type="OrthoDB" id="8686638at2"/>
<dbReference type="SUPFAM" id="SSF47413">
    <property type="entry name" value="lambda repressor-like DNA-binding domains"/>
    <property type="match status" value="1"/>
</dbReference>
<dbReference type="InterPro" id="IPR001387">
    <property type="entry name" value="Cro/C1-type_HTH"/>
</dbReference>
<gene>
    <name evidence="3" type="ORF">RT97_03720</name>
</gene>
<dbReference type="GO" id="GO:0003677">
    <property type="term" value="F:DNA binding"/>
    <property type="evidence" value="ECO:0007669"/>
    <property type="project" value="InterPro"/>
</dbReference>
<name>A0A0D0MYM5_VARPD</name>
<evidence type="ECO:0000313" key="4">
    <source>
        <dbReference type="Proteomes" id="UP000032067"/>
    </source>
</evidence>
<evidence type="ECO:0000313" key="3">
    <source>
        <dbReference type="EMBL" id="KIQ35884.1"/>
    </source>
</evidence>
<evidence type="ECO:0000259" key="2">
    <source>
        <dbReference type="PROSITE" id="PS50943"/>
    </source>
</evidence>
<protein>
    <submittedName>
        <fullName evidence="3">XRE family transcriptional regulator</fullName>
    </submittedName>
</protein>
<dbReference type="Gene3D" id="1.10.260.40">
    <property type="entry name" value="lambda repressor-like DNA-binding domains"/>
    <property type="match status" value="1"/>
</dbReference>
<dbReference type="Pfam" id="PF01381">
    <property type="entry name" value="HTH_3"/>
    <property type="match status" value="1"/>
</dbReference>
<feature type="region of interest" description="Disordered" evidence="1">
    <location>
        <begin position="82"/>
        <end position="102"/>
    </location>
</feature>
<sequence>MLQLTEELEKARKAGGLSQEALATQAGLSRMTVQRIESGQIDPRLSTLLEMARVLGLELMPVPASLRPQLEDFVRSGGRLLGQPAGVGAPPSIAQSLADESR</sequence>
<accession>A0A0D0MYM5</accession>
<dbReference type="CDD" id="cd00093">
    <property type="entry name" value="HTH_XRE"/>
    <property type="match status" value="1"/>
</dbReference>
<organism evidence="3 4">
    <name type="scientific">Variovorax paradoxus</name>
    <dbReference type="NCBI Taxonomy" id="34073"/>
    <lineage>
        <taxon>Bacteria</taxon>
        <taxon>Pseudomonadati</taxon>
        <taxon>Pseudomonadota</taxon>
        <taxon>Betaproteobacteria</taxon>
        <taxon>Burkholderiales</taxon>
        <taxon>Comamonadaceae</taxon>
        <taxon>Variovorax</taxon>
    </lineage>
</organism>
<dbReference type="RefSeq" id="WP_042577437.1">
    <property type="nucleotide sequence ID" value="NZ_JXQQ01000008.1"/>
</dbReference>
<dbReference type="Proteomes" id="UP000032067">
    <property type="component" value="Unassembled WGS sequence"/>
</dbReference>
<comment type="caution">
    <text evidence="3">The sequence shown here is derived from an EMBL/GenBank/DDBJ whole genome shotgun (WGS) entry which is preliminary data.</text>
</comment>
<feature type="domain" description="HTH cro/C1-type" evidence="2">
    <location>
        <begin position="8"/>
        <end position="59"/>
    </location>
</feature>
<dbReference type="SMART" id="SM00530">
    <property type="entry name" value="HTH_XRE"/>
    <property type="match status" value="1"/>
</dbReference>
<dbReference type="PROSITE" id="PS50943">
    <property type="entry name" value="HTH_CROC1"/>
    <property type="match status" value="1"/>
</dbReference>
<proteinExistence type="predicted"/>
<reference evidence="3 4" key="1">
    <citation type="submission" date="2014-12" db="EMBL/GenBank/DDBJ databases">
        <title>16Stimator: statistical estimation of ribosomal gene copy numbers from draft genome assemblies.</title>
        <authorList>
            <person name="Perisin M.A."/>
            <person name="Vetter M."/>
            <person name="Gilbert J.A."/>
            <person name="Bergelson J."/>
        </authorList>
    </citation>
    <scope>NUCLEOTIDE SEQUENCE [LARGE SCALE GENOMIC DNA]</scope>
    <source>
        <strain evidence="3 4">MEDvA23</strain>
    </source>
</reference>